<dbReference type="SMART" id="SM00849">
    <property type="entry name" value="Lactamase_B"/>
    <property type="match status" value="1"/>
</dbReference>
<dbReference type="Gene3D" id="3.60.15.10">
    <property type="entry name" value="Ribonuclease Z/Hydroxyacylglutathione hydrolase-like"/>
    <property type="match status" value="1"/>
</dbReference>
<dbReference type="CDD" id="cd07720">
    <property type="entry name" value="OPHC2-like_MBL-fold"/>
    <property type="match status" value="1"/>
</dbReference>
<sequence>MSKFTPIQRPNLGTKLAAGMAMLMLMLMLMLPALAAAPQRKTAAPGFYTHMLGDFEITALTDGTSPLPDVDFATNLSPEDRDLILERNHFKLPSHFATNAYLINTGAKLVLVDAGMGVSKQKDWAMGRLLGNLRAAGYEPEQVDEVLLTHMHPDHVGGLLLDGKPLFPNALVRADVEELPAWQKRAEAGDAQAKLVVARLKPYVDAGRFKPFAADTAQAELLSGVRAVAAHGHTAGHSFFAIESKGQKLMLWGDLILSDVLQFARPDLRLDLEHDADAILLVRQRAYAEAAAQGYLIGAAHISFPGLGRLRADGNSYQWLPLIHSSQP</sequence>
<feature type="domain" description="Metallo-beta-lactamase" evidence="6">
    <location>
        <begin position="97"/>
        <end position="301"/>
    </location>
</feature>
<gene>
    <name evidence="7" type="ORF">LNV07_05950</name>
</gene>
<feature type="chain" id="PRO_5047372774" evidence="5">
    <location>
        <begin position="36"/>
        <end position="328"/>
    </location>
</feature>
<evidence type="ECO:0000313" key="8">
    <source>
        <dbReference type="Proteomes" id="UP001209701"/>
    </source>
</evidence>
<evidence type="ECO:0000256" key="2">
    <source>
        <dbReference type="ARBA" id="ARBA00022723"/>
    </source>
</evidence>
<keyword evidence="4" id="KW-0862">Zinc</keyword>
<dbReference type="InterPro" id="IPR036866">
    <property type="entry name" value="RibonucZ/Hydroxyglut_hydro"/>
</dbReference>
<comment type="caution">
    <text evidence="7">The sequence shown here is derived from an EMBL/GenBank/DDBJ whole genome shotgun (WGS) entry which is preliminary data.</text>
</comment>
<dbReference type="PANTHER" id="PTHR42978">
    <property type="entry name" value="QUORUM-QUENCHING LACTONASE YTNP-RELATED-RELATED"/>
    <property type="match status" value="1"/>
</dbReference>
<feature type="signal peptide" evidence="5">
    <location>
        <begin position="1"/>
        <end position="35"/>
    </location>
</feature>
<dbReference type="PANTHER" id="PTHR42978:SF6">
    <property type="entry name" value="QUORUM-QUENCHING LACTONASE YTNP-RELATED"/>
    <property type="match status" value="1"/>
</dbReference>
<keyword evidence="2" id="KW-0479">Metal-binding</keyword>
<dbReference type="SUPFAM" id="SSF56281">
    <property type="entry name" value="Metallo-hydrolase/oxidoreductase"/>
    <property type="match status" value="1"/>
</dbReference>
<evidence type="ECO:0000313" key="7">
    <source>
        <dbReference type="EMBL" id="MCV2367634.1"/>
    </source>
</evidence>
<keyword evidence="3" id="KW-0378">Hydrolase</keyword>
<dbReference type="InterPro" id="IPR001279">
    <property type="entry name" value="Metallo-B-lactamas"/>
</dbReference>
<dbReference type="EMBL" id="JAJIRN010000002">
    <property type="protein sequence ID" value="MCV2367634.1"/>
    <property type="molecule type" value="Genomic_DNA"/>
</dbReference>
<proteinExistence type="inferred from homology"/>
<evidence type="ECO:0000256" key="4">
    <source>
        <dbReference type="ARBA" id="ARBA00022833"/>
    </source>
</evidence>
<evidence type="ECO:0000256" key="5">
    <source>
        <dbReference type="SAM" id="SignalP"/>
    </source>
</evidence>
<evidence type="ECO:0000256" key="1">
    <source>
        <dbReference type="ARBA" id="ARBA00007749"/>
    </source>
</evidence>
<name>A0ABT2YC73_9BURK</name>
<keyword evidence="8" id="KW-1185">Reference proteome</keyword>
<dbReference type="Proteomes" id="UP001209701">
    <property type="component" value="Unassembled WGS sequence"/>
</dbReference>
<organism evidence="7 8">
    <name type="scientific">Roseateles oligotrophus</name>
    <dbReference type="NCBI Taxonomy" id="1769250"/>
    <lineage>
        <taxon>Bacteria</taxon>
        <taxon>Pseudomonadati</taxon>
        <taxon>Pseudomonadota</taxon>
        <taxon>Betaproteobacteria</taxon>
        <taxon>Burkholderiales</taxon>
        <taxon>Sphaerotilaceae</taxon>
        <taxon>Roseateles</taxon>
    </lineage>
</organism>
<comment type="similarity">
    <text evidence="1">Belongs to the metallo-beta-lactamase superfamily.</text>
</comment>
<keyword evidence="5" id="KW-0732">Signal</keyword>
<dbReference type="InterPro" id="IPR051013">
    <property type="entry name" value="MBL_superfamily_lactonases"/>
</dbReference>
<reference evidence="7 8" key="1">
    <citation type="submission" date="2021-11" db="EMBL/GenBank/DDBJ databases">
        <authorList>
            <person name="Liang Q."/>
            <person name="Mou H."/>
            <person name="Liu Z."/>
        </authorList>
    </citation>
    <scope>NUCLEOTIDE SEQUENCE [LARGE SCALE GENOMIC DNA]</scope>
    <source>
        <strain evidence="7 8">CHU3</strain>
    </source>
</reference>
<evidence type="ECO:0000256" key="3">
    <source>
        <dbReference type="ARBA" id="ARBA00022801"/>
    </source>
</evidence>
<accession>A0ABT2YC73</accession>
<evidence type="ECO:0000259" key="6">
    <source>
        <dbReference type="SMART" id="SM00849"/>
    </source>
</evidence>
<protein>
    <submittedName>
        <fullName evidence="7">MBL fold metallo-hydrolase</fullName>
    </submittedName>
</protein>
<dbReference type="Pfam" id="PF00753">
    <property type="entry name" value="Lactamase_B"/>
    <property type="match status" value="1"/>
</dbReference>
<dbReference type="RefSeq" id="WP_263570246.1">
    <property type="nucleotide sequence ID" value="NZ_JAJIRN010000002.1"/>
</dbReference>